<protein>
    <submittedName>
        <fullName evidence="1">Uncharacterized protein</fullName>
    </submittedName>
</protein>
<dbReference type="AlphaFoldDB" id="A0A1R2B8T2"/>
<evidence type="ECO:0000313" key="2">
    <source>
        <dbReference type="Proteomes" id="UP000187209"/>
    </source>
</evidence>
<evidence type="ECO:0000313" key="1">
    <source>
        <dbReference type="EMBL" id="OMJ73157.1"/>
    </source>
</evidence>
<dbReference type="EMBL" id="MPUH01000842">
    <property type="protein sequence ID" value="OMJ73157.1"/>
    <property type="molecule type" value="Genomic_DNA"/>
</dbReference>
<gene>
    <name evidence="1" type="ORF">SteCoe_28226</name>
</gene>
<organism evidence="1 2">
    <name type="scientific">Stentor coeruleus</name>
    <dbReference type="NCBI Taxonomy" id="5963"/>
    <lineage>
        <taxon>Eukaryota</taxon>
        <taxon>Sar</taxon>
        <taxon>Alveolata</taxon>
        <taxon>Ciliophora</taxon>
        <taxon>Postciliodesmatophora</taxon>
        <taxon>Heterotrichea</taxon>
        <taxon>Heterotrichida</taxon>
        <taxon>Stentoridae</taxon>
        <taxon>Stentor</taxon>
    </lineage>
</organism>
<dbReference type="Proteomes" id="UP000187209">
    <property type="component" value="Unassembled WGS sequence"/>
</dbReference>
<keyword evidence="2" id="KW-1185">Reference proteome</keyword>
<sequence>MYGIPLLISGTLYDIFSKDVQKYCRKIDVVTIKGNSKPISLYTSDCDFSHFILGQFTSRRKELYARKNKFLKKKLEKGEVTTGQIFAKSHELALMRRNFAADFFISFKTGMKFYLAGEWVEAKTYFEKSLDLKNKDGPSLCIQSFMKEYNFQCPSIWKNYRPLG</sequence>
<dbReference type="PANTHER" id="PTHR43336">
    <property type="entry name" value="OXYGEN SENSOR HISTIDINE KINASE RESPONSE REGULATOR DEVS/DOSS"/>
    <property type="match status" value="1"/>
</dbReference>
<comment type="caution">
    <text evidence="1">The sequence shown here is derived from an EMBL/GenBank/DDBJ whole genome shotgun (WGS) entry which is preliminary data.</text>
</comment>
<accession>A0A1R2B8T2</accession>
<name>A0A1R2B8T2_9CILI</name>
<reference evidence="1 2" key="1">
    <citation type="submission" date="2016-11" db="EMBL/GenBank/DDBJ databases">
        <title>The macronuclear genome of Stentor coeruleus: a giant cell with tiny introns.</title>
        <authorList>
            <person name="Slabodnick M."/>
            <person name="Ruby J.G."/>
            <person name="Reiff S.B."/>
            <person name="Swart E.C."/>
            <person name="Gosai S."/>
            <person name="Prabakaran S."/>
            <person name="Witkowska E."/>
            <person name="Larue G.E."/>
            <person name="Fisher S."/>
            <person name="Freeman R.M."/>
            <person name="Gunawardena J."/>
            <person name="Chu W."/>
            <person name="Stover N.A."/>
            <person name="Gregory B.D."/>
            <person name="Nowacki M."/>
            <person name="Derisi J."/>
            <person name="Roy S.W."/>
            <person name="Marshall W.F."/>
            <person name="Sood P."/>
        </authorList>
    </citation>
    <scope>NUCLEOTIDE SEQUENCE [LARGE SCALE GENOMIC DNA]</scope>
    <source>
        <strain evidence="1">WM001</strain>
    </source>
</reference>
<dbReference type="PANTHER" id="PTHR43336:SF3">
    <property type="entry name" value="GUANYLATE CYCLASE DOMAIN-CONTAINING PROTEIN"/>
    <property type="match status" value="1"/>
</dbReference>
<proteinExistence type="predicted"/>
<dbReference type="OrthoDB" id="60033at2759"/>